<gene>
    <name evidence="7" type="ORF">PBV87_19430</name>
</gene>
<dbReference type="InterPro" id="IPR004659">
    <property type="entry name" value="RNase_E/G"/>
</dbReference>
<dbReference type="Pfam" id="PF00575">
    <property type="entry name" value="S1"/>
    <property type="match status" value="1"/>
</dbReference>
<reference evidence="7" key="1">
    <citation type="journal article" date="2023" name="Int. J. Syst. Evol. Microbiol.">
        <title>&lt;i&gt;Holtiella tumoricola&lt;/i&gt; gen. nov. sp. nov., isolated from a human clinical sample.</title>
        <authorList>
            <person name="Allen-Vercoe E."/>
            <person name="Daigneault M.C."/>
            <person name="Vancuren S.J."/>
            <person name="Cochrane K."/>
            <person name="O'Neal L.L."/>
            <person name="Sankaranarayanan K."/>
            <person name="Lawson P.A."/>
        </authorList>
    </citation>
    <scope>NUCLEOTIDE SEQUENCE</scope>
    <source>
        <strain evidence="7">CC70A</strain>
    </source>
</reference>
<dbReference type="AlphaFoldDB" id="A0AA42DR24"/>
<dbReference type="GO" id="GO:0005737">
    <property type="term" value="C:cytoplasm"/>
    <property type="evidence" value="ECO:0007669"/>
    <property type="project" value="TreeGrafter"/>
</dbReference>
<feature type="domain" description="S1 motif" evidence="6">
    <location>
        <begin position="39"/>
        <end position="106"/>
    </location>
</feature>
<dbReference type="InterPro" id="IPR019307">
    <property type="entry name" value="RNA-bd_AU-1/RNase_E/G"/>
</dbReference>
<comment type="caution">
    <text evidence="7">The sequence shown here is derived from an EMBL/GenBank/DDBJ whole genome shotgun (WGS) entry which is preliminary data.</text>
</comment>
<dbReference type="Pfam" id="PF10150">
    <property type="entry name" value="RNase_E_G"/>
    <property type="match status" value="1"/>
</dbReference>
<dbReference type="SMART" id="SM00316">
    <property type="entry name" value="S1"/>
    <property type="match status" value="1"/>
</dbReference>
<evidence type="ECO:0000259" key="6">
    <source>
        <dbReference type="PROSITE" id="PS50126"/>
    </source>
</evidence>
<dbReference type="Gene3D" id="2.40.50.140">
    <property type="entry name" value="Nucleic acid-binding proteins"/>
    <property type="match status" value="1"/>
</dbReference>
<keyword evidence="8" id="KW-1185">Reference proteome</keyword>
<evidence type="ECO:0000313" key="7">
    <source>
        <dbReference type="EMBL" id="MDA3733645.1"/>
    </source>
</evidence>
<dbReference type="Proteomes" id="UP001169242">
    <property type="component" value="Unassembled WGS sequence"/>
</dbReference>
<dbReference type="GO" id="GO:0003723">
    <property type="term" value="F:RNA binding"/>
    <property type="evidence" value="ECO:0007669"/>
    <property type="project" value="UniProtKB-KW"/>
</dbReference>
<dbReference type="GO" id="GO:0016787">
    <property type="term" value="F:hydrolase activity"/>
    <property type="evidence" value="ECO:0007669"/>
    <property type="project" value="UniProtKB-KW"/>
</dbReference>
<evidence type="ECO:0000256" key="4">
    <source>
        <dbReference type="ARBA" id="ARBA00022842"/>
    </source>
</evidence>
<dbReference type="EMBL" id="JAQIFT010000068">
    <property type="protein sequence ID" value="MDA3733645.1"/>
    <property type="molecule type" value="Genomic_DNA"/>
</dbReference>
<accession>A0AA42DR24</accession>
<name>A0AA42DR24_9FIRM</name>
<dbReference type="PANTHER" id="PTHR30001">
    <property type="entry name" value="RIBONUCLEASE"/>
    <property type="match status" value="1"/>
</dbReference>
<keyword evidence="3" id="KW-0378">Hydrolase</keyword>
<evidence type="ECO:0000256" key="5">
    <source>
        <dbReference type="ARBA" id="ARBA00022884"/>
    </source>
</evidence>
<keyword evidence="2" id="KW-0479">Metal-binding</keyword>
<comment type="cofactor">
    <cofactor evidence="1">
        <name>Mg(2+)</name>
        <dbReference type="ChEBI" id="CHEBI:18420"/>
    </cofactor>
</comment>
<dbReference type="GO" id="GO:0006364">
    <property type="term" value="P:rRNA processing"/>
    <property type="evidence" value="ECO:0007669"/>
    <property type="project" value="TreeGrafter"/>
</dbReference>
<dbReference type="RefSeq" id="WP_271013432.1">
    <property type="nucleotide sequence ID" value="NZ_JAQIFT010000068.1"/>
</dbReference>
<sequence length="475" mass="55192">MLKQVIIDEGCALTRIALLEDGKLIHLYIQDHVEETLQNYVLQGQVQQVVKNLKGAFIDFGKEKNGLLHFKNIPSAYENKIQLGMRIPVQIQKENTGEKGNRLTSFVNIPGYYLVALPYEPGIQISKKIKSSQRRDELKTLLMPFVNEALGFIVRTNGKEATDTEIFNEATYLAEKVKQFHEMKANVQKGTILLKAEPLYWEVVKEHIKEDEEIIFLCNNEETSQQLQEKVELFLPRLQAKYKNYPCYENLFRLMSIEKDFLETLKRKVWLKNGGNIVIDYTEAMTIIDVNSAKAILGKQIGKTIKELNKLAIEESIYQIVRRNLSGIIIIDLVDFISKEDRQSVYEWARQFIASIDGTRSKVFPPTELDLLQITRTKKYLPIYQRLFGKENEYTCQFTVPSISYLAFKVENEIKQIVATTDMKQVFVYCGKTFYTELIKSSIPAKLEEIYDIKLNLYEDEKQNQTSFDIRFHKQ</sequence>
<evidence type="ECO:0000256" key="2">
    <source>
        <dbReference type="ARBA" id="ARBA00022723"/>
    </source>
</evidence>
<evidence type="ECO:0000313" key="8">
    <source>
        <dbReference type="Proteomes" id="UP001169242"/>
    </source>
</evidence>
<dbReference type="PROSITE" id="PS50126">
    <property type="entry name" value="S1"/>
    <property type="match status" value="1"/>
</dbReference>
<dbReference type="PANTHER" id="PTHR30001:SF0">
    <property type="entry name" value="RIBONUCLEASE G"/>
    <property type="match status" value="1"/>
</dbReference>
<evidence type="ECO:0000256" key="1">
    <source>
        <dbReference type="ARBA" id="ARBA00001946"/>
    </source>
</evidence>
<evidence type="ECO:0000256" key="3">
    <source>
        <dbReference type="ARBA" id="ARBA00022801"/>
    </source>
</evidence>
<protein>
    <submittedName>
        <fullName evidence="7">Ribonuclease E/G</fullName>
    </submittedName>
</protein>
<dbReference type="GO" id="GO:0046872">
    <property type="term" value="F:metal ion binding"/>
    <property type="evidence" value="ECO:0007669"/>
    <property type="project" value="UniProtKB-KW"/>
</dbReference>
<dbReference type="InterPro" id="IPR012340">
    <property type="entry name" value="NA-bd_OB-fold"/>
</dbReference>
<proteinExistence type="predicted"/>
<keyword evidence="5" id="KW-0694">RNA-binding</keyword>
<organism evidence="7 8">
    <name type="scientific">Holtiella tumoricola</name>
    <dbReference type="NCBI Taxonomy" id="3018743"/>
    <lineage>
        <taxon>Bacteria</taxon>
        <taxon>Bacillati</taxon>
        <taxon>Bacillota</taxon>
        <taxon>Clostridia</taxon>
        <taxon>Lachnospirales</taxon>
        <taxon>Cellulosilyticaceae</taxon>
        <taxon>Holtiella</taxon>
    </lineage>
</organism>
<dbReference type="InterPro" id="IPR003029">
    <property type="entry name" value="S1_domain"/>
</dbReference>
<keyword evidence="4" id="KW-0460">Magnesium</keyword>
<dbReference type="SUPFAM" id="SSF50249">
    <property type="entry name" value="Nucleic acid-binding proteins"/>
    <property type="match status" value="1"/>
</dbReference>
<dbReference type="GO" id="GO:0004540">
    <property type="term" value="F:RNA nuclease activity"/>
    <property type="evidence" value="ECO:0007669"/>
    <property type="project" value="InterPro"/>
</dbReference>